<dbReference type="EMBL" id="BARU01006901">
    <property type="protein sequence ID" value="GAH38487.1"/>
    <property type="molecule type" value="Genomic_DNA"/>
</dbReference>
<comment type="caution">
    <text evidence="1">The sequence shown here is derived from an EMBL/GenBank/DDBJ whole genome shotgun (WGS) entry which is preliminary data.</text>
</comment>
<protein>
    <recommendedName>
        <fullName evidence="2">Glycosyltransferase 2-like domain-containing protein</fullName>
    </recommendedName>
</protein>
<evidence type="ECO:0008006" key="2">
    <source>
        <dbReference type="Google" id="ProtNLM"/>
    </source>
</evidence>
<sequence>MGRDVDIIGLIRIRNESLILQDILDHLSTYVDGIVVLDDSSVDNSPEIASAHQKVLEVLKKDKWDEFNREIEETKDRQKLLEVARKYDPTWIFYADADERFEGNIREFLITERFSNIDGIRISLFDSYMTISDHLPYKQGQELYNFRKYFGPEKREVLMIWRNKPEVRFEGLNKREPMIRGRVITRFYCQHYGKSLSIDHWNETCDYYIKYFNKYSKKWMNRKGKAIHRKSDFGRPLYNWNDVKKNSILIYRYQTPNLFYKIKDKINSFLLKS</sequence>
<gene>
    <name evidence="1" type="ORF">S03H2_13600</name>
</gene>
<dbReference type="AlphaFoldDB" id="X1F0R9"/>
<dbReference type="Pfam" id="PF13704">
    <property type="entry name" value="Glyco_tranf_2_4"/>
    <property type="match status" value="1"/>
</dbReference>
<organism evidence="1">
    <name type="scientific">marine sediment metagenome</name>
    <dbReference type="NCBI Taxonomy" id="412755"/>
    <lineage>
        <taxon>unclassified sequences</taxon>
        <taxon>metagenomes</taxon>
        <taxon>ecological metagenomes</taxon>
    </lineage>
</organism>
<name>X1F0R9_9ZZZZ</name>
<dbReference type="InterPro" id="IPR029044">
    <property type="entry name" value="Nucleotide-diphossugar_trans"/>
</dbReference>
<dbReference type="SUPFAM" id="SSF53448">
    <property type="entry name" value="Nucleotide-diphospho-sugar transferases"/>
    <property type="match status" value="1"/>
</dbReference>
<reference evidence="1" key="1">
    <citation type="journal article" date="2014" name="Front. Microbiol.">
        <title>High frequency of phylogenetically diverse reductive dehalogenase-homologous genes in deep subseafloor sedimentary metagenomes.</title>
        <authorList>
            <person name="Kawai M."/>
            <person name="Futagami T."/>
            <person name="Toyoda A."/>
            <person name="Takaki Y."/>
            <person name="Nishi S."/>
            <person name="Hori S."/>
            <person name="Arai W."/>
            <person name="Tsubouchi T."/>
            <person name="Morono Y."/>
            <person name="Uchiyama I."/>
            <person name="Ito T."/>
            <person name="Fujiyama A."/>
            <person name="Inagaki F."/>
            <person name="Takami H."/>
        </authorList>
    </citation>
    <scope>NUCLEOTIDE SEQUENCE</scope>
    <source>
        <strain evidence="1">Expedition CK06-06</strain>
    </source>
</reference>
<accession>X1F0R9</accession>
<evidence type="ECO:0000313" key="1">
    <source>
        <dbReference type="EMBL" id="GAH38487.1"/>
    </source>
</evidence>
<proteinExistence type="predicted"/>